<evidence type="ECO:0000256" key="10">
    <source>
        <dbReference type="SAM" id="Phobius"/>
    </source>
</evidence>
<evidence type="ECO:0000313" key="15">
    <source>
        <dbReference type="Proteomes" id="UP000298602"/>
    </source>
</evidence>
<dbReference type="InterPro" id="IPR009908">
    <property type="entry name" value="Methylamine_util_MauE"/>
</dbReference>
<evidence type="ECO:0000256" key="4">
    <source>
        <dbReference type="ARBA" id="ARBA00022692"/>
    </source>
</evidence>
<feature type="domain" description="Methylamine utilisation protein MauE" evidence="12">
    <location>
        <begin position="371"/>
        <end position="500"/>
    </location>
</feature>
<dbReference type="GO" id="GO:0005886">
    <property type="term" value="C:plasma membrane"/>
    <property type="evidence" value="ECO:0007669"/>
    <property type="project" value="TreeGrafter"/>
</dbReference>
<feature type="transmembrane region" description="Helical" evidence="10">
    <location>
        <begin position="124"/>
        <end position="145"/>
    </location>
</feature>
<dbReference type="Gene3D" id="1.20.1510.10">
    <property type="entry name" value="Cation efflux protein transmembrane domain"/>
    <property type="match status" value="1"/>
</dbReference>
<evidence type="ECO:0000256" key="6">
    <source>
        <dbReference type="ARBA" id="ARBA00022989"/>
    </source>
</evidence>
<dbReference type="InterPro" id="IPR027470">
    <property type="entry name" value="Cation_efflux_CTD"/>
</dbReference>
<feature type="transmembrane region" description="Helical" evidence="10">
    <location>
        <begin position="482"/>
        <end position="503"/>
    </location>
</feature>
<dbReference type="Proteomes" id="UP000298602">
    <property type="component" value="Chromosome"/>
</dbReference>
<gene>
    <name evidence="14" type="ORF">FDQ92_04495</name>
</gene>
<comment type="similarity">
    <text evidence="2">Belongs to the cation diffusion facilitator (CDF) transporter (TC 2.A.4) family. SLC30A subfamily.</text>
</comment>
<dbReference type="InterPro" id="IPR058533">
    <property type="entry name" value="Cation_efflux_TM"/>
</dbReference>
<name>A0A4P8L166_9BACT</name>
<evidence type="ECO:0000256" key="7">
    <source>
        <dbReference type="ARBA" id="ARBA00023065"/>
    </source>
</evidence>
<dbReference type="InterPro" id="IPR002524">
    <property type="entry name" value="Cation_efflux"/>
</dbReference>
<feature type="transmembrane region" description="Helical" evidence="10">
    <location>
        <begin position="157"/>
        <end position="180"/>
    </location>
</feature>
<reference evidence="14 15" key="1">
    <citation type="submission" date="2019-05" db="EMBL/GenBank/DDBJ databases">
        <title>The Complete Genome Sequence of the n-alkane-degrading Desulfoglaeba alkanexedens ALDC reveals multiple alkylsuccinate synthase gene clusters.</title>
        <authorList>
            <person name="Callaghan A.V."/>
            <person name="Davidova I.A."/>
            <person name="Duncan K.E."/>
            <person name="Morris B."/>
            <person name="McInerney M.J."/>
        </authorList>
    </citation>
    <scope>NUCLEOTIDE SEQUENCE [LARGE SCALE GENOMIC DNA]</scope>
    <source>
        <strain evidence="14 15">ALDC</strain>
    </source>
</reference>
<feature type="transmembrane region" description="Helical" evidence="10">
    <location>
        <begin position="59"/>
        <end position="81"/>
    </location>
</feature>
<dbReference type="EMBL" id="CP040098">
    <property type="protein sequence ID" value="QCQ21499.1"/>
    <property type="molecule type" value="Genomic_DNA"/>
</dbReference>
<dbReference type="InterPro" id="IPR027469">
    <property type="entry name" value="Cation_efflux_TMD_sf"/>
</dbReference>
<dbReference type="SUPFAM" id="SSF160240">
    <property type="entry name" value="Cation efflux protein cytoplasmic domain-like"/>
    <property type="match status" value="1"/>
</dbReference>
<keyword evidence="8 10" id="KW-0472">Membrane</keyword>
<dbReference type="PANTHER" id="PTHR11562:SF17">
    <property type="entry name" value="RE54080P-RELATED"/>
    <property type="match status" value="1"/>
</dbReference>
<evidence type="ECO:0000256" key="8">
    <source>
        <dbReference type="ARBA" id="ARBA00023136"/>
    </source>
</evidence>
<keyword evidence="3" id="KW-0813">Transport</keyword>
<keyword evidence="5" id="KW-0862">Zinc</keyword>
<evidence type="ECO:0000259" key="13">
    <source>
        <dbReference type="Pfam" id="PF16916"/>
    </source>
</evidence>
<keyword evidence="15" id="KW-1185">Reference proteome</keyword>
<dbReference type="Pfam" id="PF16916">
    <property type="entry name" value="ZT_dimer"/>
    <property type="match status" value="1"/>
</dbReference>
<dbReference type="GO" id="GO:0005385">
    <property type="term" value="F:zinc ion transmembrane transporter activity"/>
    <property type="evidence" value="ECO:0007669"/>
    <property type="project" value="TreeGrafter"/>
</dbReference>
<dbReference type="InterPro" id="IPR050681">
    <property type="entry name" value="CDF/SLC30A"/>
</dbReference>
<feature type="transmembrane region" description="Helical" evidence="10">
    <location>
        <begin position="225"/>
        <end position="242"/>
    </location>
</feature>
<dbReference type="GO" id="GO:0030416">
    <property type="term" value="P:methylamine metabolic process"/>
    <property type="evidence" value="ECO:0007669"/>
    <property type="project" value="InterPro"/>
</dbReference>
<keyword evidence="6 10" id="KW-1133">Transmembrane helix</keyword>
<feature type="transmembrane region" description="Helical" evidence="10">
    <location>
        <begin position="367"/>
        <end position="391"/>
    </location>
</feature>
<keyword evidence="7" id="KW-0406">Ion transport</keyword>
<feature type="transmembrane region" description="Helical" evidence="10">
    <location>
        <begin position="443"/>
        <end position="462"/>
    </location>
</feature>
<keyword evidence="4 10" id="KW-0812">Transmembrane</keyword>
<evidence type="ECO:0000256" key="5">
    <source>
        <dbReference type="ARBA" id="ARBA00022906"/>
    </source>
</evidence>
<dbReference type="UniPathway" id="UPA00895"/>
<reference evidence="14 15" key="2">
    <citation type="submission" date="2019-05" db="EMBL/GenBank/DDBJ databases">
        <authorList>
            <person name="Suflita J.M."/>
            <person name="Marks C.R."/>
        </authorList>
    </citation>
    <scope>NUCLEOTIDE SEQUENCE [LARGE SCALE GENOMIC DNA]</scope>
    <source>
        <strain evidence="14 15">ALDC</strain>
    </source>
</reference>
<sequence length="513" mass="55497">MTQDVSQVPPPEEAAGGEASAAGDLVGGNCGLNHECGCHGVSFGPHRAPDVERAQGSRLLLTMGLNLLIPAVQMAGGFYAHSVALISDATHNFSDFTAIVIAYFAFLIGRRGPSPRLTFGYKRAEILAALANVAILVGASGFIVHEAVRRFQSPEAVSGQLVMAVAAVGVAGNGFSAWLLHRDAKHSLNVRGAFLHMMGDLLTSVVVLLNGAVLLFKPWYWLDPLLSLTIVVFILKNCWSILKEAATILMNATPRGLDIEKVKTYLEGFPDVCGVHYVHAWNVSASSVAFSCHLVVADQPVSRTEVLAERIREDLWRRFGIDHPVLQFETVPCGNGSLLCELSCAAAAEPESQEEKRRKAEERRVRLRAGLLAACRMLFGGMFLYAGAAKIRQPEAFAQAVFNYQILPDYWINPAALVLPWLECLVGLCVLFGFWLPGALLTADSLLAVFLGVLLFNIHRGLNVDCGCFVAGPGTGDSGNMAWSALRDTAFLAWGGALHYLLVFRRAVARRMP</sequence>
<feature type="transmembrane region" description="Helical" evidence="10">
    <location>
        <begin position="411"/>
        <end position="436"/>
    </location>
</feature>
<protein>
    <submittedName>
        <fullName evidence="14">Cation diffusion facilitator family transporter</fullName>
    </submittedName>
</protein>
<dbReference type="Pfam" id="PF07291">
    <property type="entry name" value="MauE"/>
    <property type="match status" value="1"/>
</dbReference>
<dbReference type="Pfam" id="PF01545">
    <property type="entry name" value="Cation_efflux"/>
    <property type="match status" value="1"/>
</dbReference>
<dbReference type="NCBIfam" id="TIGR01297">
    <property type="entry name" value="CDF"/>
    <property type="match status" value="1"/>
</dbReference>
<comment type="subcellular location">
    <subcellularLocation>
        <location evidence="1">Membrane</location>
        <topology evidence="1">Multi-pass membrane protein</topology>
    </subcellularLocation>
</comment>
<keyword evidence="5" id="KW-0864">Zinc transport</keyword>
<feature type="transmembrane region" description="Helical" evidence="10">
    <location>
        <begin position="201"/>
        <end position="219"/>
    </location>
</feature>
<dbReference type="KEGG" id="dax:FDQ92_04495"/>
<feature type="domain" description="Cation efflux protein transmembrane" evidence="11">
    <location>
        <begin position="61"/>
        <end position="250"/>
    </location>
</feature>
<dbReference type="AlphaFoldDB" id="A0A4P8L166"/>
<feature type="transmembrane region" description="Helical" evidence="10">
    <location>
        <begin position="93"/>
        <end position="112"/>
    </location>
</feature>
<evidence type="ECO:0000313" key="14">
    <source>
        <dbReference type="EMBL" id="QCQ21499.1"/>
    </source>
</evidence>
<accession>A0A4P8L166</accession>
<dbReference type="SUPFAM" id="SSF161111">
    <property type="entry name" value="Cation efflux protein transmembrane domain-like"/>
    <property type="match status" value="1"/>
</dbReference>
<evidence type="ECO:0000256" key="2">
    <source>
        <dbReference type="ARBA" id="ARBA00008873"/>
    </source>
</evidence>
<dbReference type="InterPro" id="IPR036837">
    <property type="entry name" value="Cation_efflux_CTD_sf"/>
</dbReference>
<evidence type="ECO:0000259" key="12">
    <source>
        <dbReference type="Pfam" id="PF07291"/>
    </source>
</evidence>
<organism evidence="14 15">
    <name type="scientific">Desulfoglaeba alkanexedens ALDC</name>
    <dbReference type="NCBI Taxonomy" id="980445"/>
    <lineage>
        <taxon>Bacteria</taxon>
        <taxon>Pseudomonadati</taxon>
        <taxon>Thermodesulfobacteriota</taxon>
        <taxon>Syntrophobacteria</taxon>
        <taxon>Syntrophobacterales</taxon>
        <taxon>Syntrophobacteraceae</taxon>
        <taxon>Desulfoglaeba</taxon>
    </lineage>
</organism>
<evidence type="ECO:0000259" key="11">
    <source>
        <dbReference type="Pfam" id="PF01545"/>
    </source>
</evidence>
<evidence type="ECO:0000256" key="9">
    <source>
        <dbReference type="SAM" id="MobiDB-lite"/>
    </source>
</evidence>
<feature type="domain" description="Cation efflux protein cytoplasmic" evidence="13">
    <location>
        <begin position="254"/>
        <end position="329"/>
    </location>
</feature>
<proteinExistence type="inferred from homology"/>
<dbReference type="PANTHER" id="PTHR11562">
    <property type="entry name" value="CATION EFFLUX PROTEIN/ ZINC TRANSPORTER"/>
    <property type="match status" value="1"/>
</dbReference>
<dbReference type="OrthoDB" id="9809646at2"/>
<feature type="region of interest" description="Disordered" evidence="9">
    <location>
        <begin position="1"/>
        <end position="20"/>
    </location>
</feature>
<evidence type="ECO:0000256" key="1">
    <source>
        <dbReference type="ARBA" id="ARBA00004141"/>
    </source>
</evidence>
<evidence type="ECO:0000256" key="3">
    <source>
        <dbReference type="ARBA" id="ARBA00022448"/>
    </source>
</evidence>